<evidence type="ECO:0000256" key="1">
    <source>
        <dbReference type="ARBA" id="ARBA00008455"/>
    </source>
</evidence>
<keyword evidence="3" id="KW-0378">Hydrolase</keyword>
<evidence type="ECO:0000313" key="9">
    <source>
        <dbReference type="EMBL" id="KAJ8958124.1"/>
    </source>
</evidence>
<comment type="similarity">
    <text evidence="1">Belongs to the peptidase C1 family.</text>
</comment>
<dbReference type="GO" id="GO:0008234">
    <property type="term" value="F:cysteine-type peptidase activity"/>
    <property type="evidence" value="ECO:0007669"/>
    <property type="project" value="UniProtKB-KW"/>
</dbReference>
<dbReference type="Gene3D" id="1.10.287.2250">
    <property type="match status" value="1"/>
</dbReference>
<dbReference type="PANTHER" id="PTHR12411">
    <property type="entry name" value="CYSTEINE PROTEASE FAMILY C1-RELATED"/>
    <property type="match status" value="1"/>
</dbReference>
<dbReference type="Gene3D" id="3.90.70.10">
    <property type="entry name" value="Cysteine proteinases"/>
    <property type="match status" value="1"/>
</dbReference>
<reference evidence="9" key="1">
    <citation type="journal article" date="2023" name="Insect Mol. Biol.">
        <title>Genome sequencing provides insights into the evolution of gene families encoding plant cell wall-degrading enzymes in longhorned beetles.</title>
        <authorList>
            <person name="Shin N.R."/>
            <person name="Okamura Y."/>
            <person name="Kirsch R."/>
            <person name="Pauchet Y."/>
        </authorList>
    </citation>
    <scope>NUCLEOTIDE SEQUENCE</scope>
    <source>
        <strain evidence="9">AMC_N1</strain>
    </source>
</reference>
<evidence type="ECO:0000313" key="10">
    <source>
        <dbReference type="Proteomes" id="UP001162162"/>
    </source>
</evidence>
<comment type="caution">
    <text evidence="9">The sequence shown here is derived from an EMBL/GenBank/DDBJ whole genome shotgun (WGS) entry which is preliminary data.</text>
</comment>
<feature type="domain" description="Cathepsin propeptide inhibitor" evidence="8">
    <location>
        <begin position="12"/>
        <end position="67"/>
    </location>
</feature>
<dbReference type="InterPro" id="IPR013201">
    <property type="entry name" value="Prot_inhib_I29"/>
</dbReference>
<dbReference type="Pfam" id="PF00112">
    <property type="entry name" value="Peptidase_C1"/>
    <property type="match status" value="2"/>
</dbReference>
<feature type="domain" description="Peptidase C1A papain C-terminal" evidence="7">
    <location>
        <begin position="95"/>
        <end position="218"/>
    </location>
</feature>
<dbReference type="InterPro" id="IPR013128">
    <property type="entry name" value="Peptidase_C1A"/>
</dbReference>
<dbReference type="InterPro" id="IPR000668">
    <property type="entry name" value="Peptidase_C1A_C"/>
</dbReference>
<dbReference type="AlphaFoldDB" id="A0AAV8Z4R0"/>
<evidence type="ECO:0000256" key="6">
    <source>
        <dbReference type="ARBA" id="ARBA00023157"/>
    </source>
</evidence>
<dbReference type="PROSITE" id="PS00139">
    <property type="entry name" value="THIOL_PROTEASE_CYS"/>
    <property type="match status" value="1"/>
</dbReference>
<accession>A0AAV8Z4R0</accession>
<keyword evidence="10" id="KW-1185">Reference proteome</keyword>
<evidence type="ECO:0000256" key="3">
    <source>
        <dbReference type="ARBA" id="ARBA00022801"/>
    </source>
</evidence>
<dbReference type="SMART" id="SM00848">
    <property type="entry name" value="Inhibitor_I29"/>
    <property type="match status" value="1"/>
</dbReference>
<sequence length="218" mass="25343">MRRTMLNEAKNRDFNKSYEDLEQEVHRFNIFKSNLKQILQHNEHYEEGLVTYTKRINKHGDLTEAEFLDFYGLLTSKTVVYNDTVNVTTSVNDGAPNFLDWREKGAVTSVKDQGNCGSCWIFGALDLKHIEWWLIYCPLQIGVLEGYYFRKHSKLISFSAQNMVDCISNYTCLGGLPEGVFFYVQKHRISADDDYPYEAKRGECKRINTRESTFPSTT</sequence>
<keyword evidence="5" id="KW-0865">Zymogen</keyword>
<dbReference type="InterPro" id="IPR000169">
    <property type="entry name" value="Pept_cys_AS"/>
</dbReference>
<proteinExistence type="inferred from homology"/>
<gene>
    <name evidence="9" type="ORF">NQ318_006055</name>
</gene>
<name>A0AAV8Z4R0_9CUCU</name>
<protein>
    <submittedName>
        <fullName evidence="9">Uncharacterized protein</fullName>
    </submittedName>
</protein>
<evidence type="ECO:0000256" key="5">
    <source>
        <dbReference type="ARBA" id="ARBA00023145"/>
    </source>
</evidence>
<evidence type="ECO:0000259" key="8">
    <source>
        <dbReference type="SMART" id="SM00848"/>
    </source>
</evidence>
<evidence type="ECO:0000256" key="4">
    <source>
        <dbReference type="ARBA" id="ARBA00022807"/>
    </source>
</evidence>
<keyword evidence="4" id="KW-0788">Thiol protease</keyword>
<dbReference type="CDD" id="cd02248">
    <property type="entry name" value="Peptidase_C1A"/>
    <property type="match status" value="1"/>
</dbReference>
<dbReference type="Pfam" id="PF08246">
    <property type="entry name" value="Inhibitor_I29"/>
    <property type="match status" value="1"/>
</dbReference>
<keyword evidence="2" id="KW-0645">Protease</keyword>
<dbReference type="InterPro" id="IPR038765">
    <property type="entry name" value="Papain-like_cys_pep_sf"/>
</dbReference>
<organism evidence="9 10">
    <name type="scientific">Aromia moschata</name>
    <dbReference type="NCBI Taxonomy" id="1265417"/>
    <lineage>
        <taxon>Eukaryota</taxon>
        <taxon>Metazoa</taxon>
        <taxon>Ecdysozoa</taxon>
        <taxon>Arthropoda</taxon>
        <taxon>Hexapoda</taxon>
        <taxon>Insecta</taxon>
        <taxon>Pterygota</taxon>
        <taxon>Neoptera</taxon>
        <taxon>Endopterygota</taxon>
        <taxon>Coleoptera</taxon>
        <taxon>Polyphaga</taxon>
        <taxon>Cucujiformia</taxon>
        <taxon>Chrysomeloidea</taxon>
        <taxon>Cerambycidae</taxon>
        <taxon>Cerambycinae</taxon>
        <taxon>Callichromatini</taxon>
        <taxon>Aromia</taxon>
    </lineage>
</organism>
<dbReference type="InterPro" id="IPR039417">
    <property type="entry name" value="Peptidase_C1A_papain-like"/>
</dbReference>
<evidence type="ECO:0000259" key="7">
    <source>
        <dbReference type="SMART" id="SM00645"/>
    </source>
</evidence>
<dbReference type="GO" id="GO:0006508">
    <property type="term" value="P:proteolysis"/>
    <property type="evidence" value="ECO:0007669"/>
    <property type="project" value="UniProtKB-KW"/>
</dbReference>
<dbReference type="EMBL" id="JAPWTK010000019">
    <property type="protein sequence ID" value="KAJ8958124.1"/>
    <property type="molecule type" value="Genomic_DNA"/>
</dbReference>
<keyword evidence="6" id="KW-1015">Disulfide bond</keyword>
<dbReference type="SMART" id="SM00645">
    <property type="entry name" value="Pept_C1"/>
    <property type="match status" value="1"/>
</dbReference>
<dbReference type="Proteomes" id="UP001162162">
    <property type="component" value="Unassembled WGS sequence"/>
</dbReference>
<evidence type="ECO:0000256" key="2">
    <source>
        <dbReference type="ARBA" id="ARBA00022670"/>
    </source>
</evidence>
<dbReference type="SUPFAM" id="SSF54001">
    <property type="entry name" value="Cysteine proteinases"/>
    <property type="match status" value="1"/>
</dbReference>